<evidence type="ECO:0000313" key="3">
    <source>
        <dbReference type="Proteomes" id="UP000266861"/>
    </source>
</evidence>
<organism evidence="2 3">
    <name type="scientific">Diversispora epigaea</name>
    <dbReference type="NCBI Taxonomy" id="1348612"/>
    <lineage>
        <taxon>Eukaryota</taxon>
        <taxon>Fungi</taxon>
        <taxon>Fungi incertae sedis</taxon>
        <taxon>Mucoromycota</taxon>
        <taxon>Glomeromycotina</taxon>
        <taxon>Glomeromycetes</taxon>
        <taxon>Diversisporales</taxon>
        <taxon>Diversisporaceae</taxon>
        <taxon>Diversispora</taxon>
    </lineage>
</organism>
<accession>A0A397G0R5</accession>
<proteinExistence type="predicted"/>
<evidence type="ECO:0000313" key="2">
    <source>
        <dbReference type="EMBL" id="RHZ44611.1"/>
    </source>
</evidence>
<evidence type="ECO:0000256" key="1">
    <source>
        <dbReference type="SAM" id="MobiDB-lite"/>
    </source>
</evidence>
<gene>
    <name evidence="2" type="ORF">Glove_718g14</name>
</gene>
<comment type="caution">
    <text evidence="2">The sequence shown here is derived from an EMBL/GenBank/DDBJ whole genome shotgun (WGS) entry which is preliminary data.</text>
</comment>
<reference evidence="2 3" key="1">
    <citation type="submission" date="2018-08" db="EMBL/GenBank/DDBJ databases">
        <title>Genome and evolution of the arbuscular mycorrhizal fungus Diversispora epigaea (formerly Glomus versiforme) and its bacterial endosymbionts.</title>
        <authorList>
            <person name="Sun X."/>
            <person name="Fei Z."/>
            <person name="Harrison M."/>
        </authorList>
    </citation>
    <scope>NUCLEOTIDE SEQUENCE [LARGE SCALE GENOMIC DNA]</scope>
    <source>
        <strain evidence="2 3">IT104</strain>
    </source>
</reference>
<protein>
    <submittedName>
        <fullName evidence="2">Uncharacterized protein</fullName>
    </submittedName>
</protein>
<dbReference type="EMBL" id="PQFF01000570">
    <property type="protein sequence ID" value="RHZ44611.1"/>
    <property type="molecule type" value="Genomic_DNA"/>
</dbReference>
<dbReference type="Proteomes" id="UP000266861">
    <property type="component" value="Unassembled WGS sequence"/>
</dbReference>
<feature type="region of interest" description="Disordered" evidence="1">
    <location>
        <begin position="27"/>
        <end position="62"/>
    </location>
</feature>
<keyword evidence="3" id="KW-1185">Reference proteome</keyword>
<dbReference type="AlphaFoldDB" id="A0A397G0R5"/>
<sequence length="88" mass="10040">MSQDTQEIKELINSTKRAFSAFQELLKNSESKSNETSETSEPKSKAIKLTHEQSPDDHVSSQTLYLPNNRENFMKRLATFSISFVSLN</sequence>
<feature type="compositionally biased region" description="Basic and acidic residues" evidence="1">
    <location>
        <begin position="27"/>
        <end position="59"/>
    </location>
</feature>
<name>A0A397G0R5_9GLOM</name>